<dbReference type="RefSeq" id="XP_007416427.1">
    <property type="nucleotide sequence ID" value="XM_007416365.1"/>
</dbReference>
<sequence>MRNQLNKFIKPFKPFKPFSSLLPHQQINHTNPFHSHSMSSNSTSAHQRTKMLKAHLHQPIQRTLSSGPDQSLSSKEPLVLTHSDANMRIMTLNRPSVLNALNAEMIETITSRLIEWENSKEANLIILKSNGRAFCAGGDVVSMTEAVASGDPKKERMAASFFQQEYALNNLLAKMSTPVVCLMDGITMGGGLGLCMHVPFRIATENTRVAMPETTIGLFPDVGATFFLPRLDGELGTYLGLTSTNLFGWGAYQAGFASHYVPSSSLGALQDRLLAMSADSIDGPSSSKPYECVGSQRQAIDHCFKQDTVEGIIIQLEAVENGRLFSGEGLEGWAKRTKETILQRSPTSCKLTLMALREGKKLDIDECFAMELRLAVTCCDIKSHSDFVTGVNHLLVKKEKTRAAWNPNTLEEVDLTSLKRKFFSSQAPSSTHLLSPIYHSTSLKAYKSYPFSNYALPSESLIKEYVVGNTKESGSFALTQKELVNVLQKKWINKLGVKEKVLEVLKRRTVEGSEKEGKVLKWEY</sequence>
<evidence type="ECO:0000256" key="3">
    <source>
        <dbReference type="ARBA" id="ARBA00022801"/>
    </source>
</evidence>
<comment type="catalytic activity">
    <reaction evidence="1">
        <text>3-hydroxy-2-methylpropanoyl-CoA + H2O = 3-hydroxy-2-methylpropanoate + CoA + H(+)</text>
        <dbReference type="Rhea" id="RHEA:20888"/>
        <dbReference type="ChEBI" id="CHEBI:11805"/>
        <dbReference type="ChEBI" id="CHEBI:15377"/>
        <dbReference type="ChEBI" id="CHEBI:15378"/>
        <dbReference type="ChEBI" id="CHEBI:57287"/>
        <dbReference type="ChEBI" id="CHEBI:57340"/>
        <dbReference type="EC" id="3.1.2.4"/>
    </reaction>
</comment>
<evidence type="ECO:0000259" key="4">
    <source>
        <dbReference type="Pfam" id="PF16113"/>
    </source>
</evidence>
<gene>
    <name evidence="5" type="ORF">MELLADRAFT_93702</name>
</gene>
<dbReference type="AlphaFoldDB" id="F4S4Z1"/>
<dbReference type="eggNOG" id="KOG1684">
    <property type="taxonomic scope" value="Eukaryota"/>
</dbReference>
<dbReference type="InterPro" id="IPR032259">
    <property type="entry name" value="HIBYL-CoA-H"/>
</dbReference>
<evidence type="ECO:0000313" key="6">
    <source>
        <dbReference type="Proteomes" id="UP000001072"/>
    </source>
</evidence>
<dbReference type="EMBL" id="GL883149">
    <property type="protein sequence ID" value="EGG00228.1"/>
    <property type="molecule type" value="Genomic_DNA"/>
</dbReference>
<dbReference type="OrthoDB" id="1737613at2759"/>
<dbReference type="HOGENOM" id="CLU_009834_22_0_1"/>
<feature type="domain" description="Enoyl-CoA hydratase/isomerase" evidence="4">
    <location>
        <begin position="88"/>
        <end position="420"/>
    </location>
</feature>
<dbReference type="NCBIfam" id="NF004127">
    <property type="entry name" value="PRK05617.1"/>
    <property type="match status" value="1"/>
</dbReference>
<dbReference type="Gene3D" id="3.90.226.10">
    <property type="entry name" value="2-enoyl-CoA Hydratase, Chain A, domain 1"/>
    <property type="match status" value="1"/>
</dbReference>
<dbReference type="CDD" id="cd06558">
    <property type="entry name" value="crotonase-like"/>
    <property type="match status" value="1"/>
</dbReference>
<dbReference type="KEGG" id="mlr:MELLADRAFT_93702"/>
<dbReference type="FunCoup" id="F4S4Z1">
    <property type="interactions" value="336"/>
</dbReference>
<keyword evidence="3" id="KW-0378">Hydrolase</keyword>
<dbReference type="InterPro" id="IPR045004">
    <property type="entry name" value="ECH_dom"/>
</dbReference>
<protein>
    <recommendedName>
        <fullName evidence="2">3-hydroxyisobutyryl-CoA hydrolase</fullName>
        <ecNumber evidence="2">3.1.2.4</ecNumber>
    </recommendedName>
</protein>
<name>F4S4Z1_MELLP</name>
<dbReference type="GO" id="GO:0006574">
    <property type="term" value="P:L-valine catabolic process"/>
    <property type="evidence" value="ECO:0007669"/>
    <property type="project" value="TreeGrafter"/>
</dbReference>
<dbReference type="GO" id="GO:0003860">
    <property type="term" value="F:3-hydroxyisobutyryl-CoA hydrolase activity"/>
    <property type="evidence" value="ECO:0007669"/>
    <property type="project" value="UniProtKB-EC"/>
</dbReference>
<dbReference type="SUPFAM" id="SSF52096">
    <property type="entry name" value="ClpP/crotonase"/>
    <property type="match status" value="1"/>
</dbReference>
<dbReference type="PANTHER" id="PTHR43176:SF3">
    <property type="entry name" value="3-HYDROXYISOBUTYRYL-COA HYDROLASE, MITOCHONDRIAL"/>
    <property type="match status" value="1"/>
</dbReference>
<dbReference type="EC" id="3.1.2.4" evidence="2"/>
<dbReference type="PANTHER" id="PTHR43176">
    <property type="entry name" value="3-HYDROXYISOBUTYRYL-COA HYDROLASE-RELATED"/>
    <property type="match status" value="1"/>
</dbReference>
<reference evidence="6" key="1">
    <citation type="journal article" date="2011" name="Proc. Natl. Acad. Sci. U.S.A.">
        <title>Obligate biotrophy features unraveled by the genomic analysis of rust fungi.</title>
        <authorList>
            <person name="Duplessis S."/>
            <person name="Cuomo C.A."/>
            <person name="Lin Y.-C."/>
            <person name="Aerts A."/>
            <person name="Tisserant E."/>
            <person name="Veneault-Fourrey C."/>
            <person name="Joly D.L."/>
            <person name="Hacquard S."/>
            <person name="Amselem J."/>
            <person name="Cantarel B.L."/>
            <person name="Chiu R."/>
            <person name="Coutinho P.M."/>
            <person name="Feau N."/>
            <person name="Field M."/>
            <person name="Frey P."/>
            <person name="Gelhaye E."/>
            <person name="Goldberg J."/>
            <person name="Grabherr M.G."/>
            <person name="Kodira C.D."/>
            <person name="Kohler A."/>
            <person name="Kuees U."/>
            <person name="Lindquist E.A."/>
            <person name="Lucas S.M."/>
            <person name="Mago R."/>
            <person name="Mauceli E."/>
            <person name="Morin E."/>
            <person name="Murat C."/>
            <person name="Pangilinan J.L."/>
            <person name="Park R."/>
            <person name="Pearson M."/>
            <person name="Quesneville H."/>
            <person name="Rouhier N."/>
            <person name="Sakthikumar S."/>
            <person name="Salamov A.A."/>
            <person name="Schmutz J."/>
            <person name="Selles B."/>
            <person name="Shapiro H."/>
            <person name="Tanguay P."/>
            <person name="Tuskan G.A."/>
            <person name="Henrissat B."/>
            <person name="Van de Peer Y."/>
            <person name="Rouze P."/>
            <person name="Ellis J.G."/>
            <person name="Dodds P.N."/>
            <person name="Schein J.E."/>
            <person name="Zhong S."/>
            <person name="Hamelin R.C."/>
            <person name="Grigoriev I.V."/>
            <person name="Szabo L.J."/>
            <person name="Martin F."/>
        </authorList>
    </citation>
    <scope>NUCLEOTIDE SEQUENCE [LARGE SCALE GENOMIC DNA]</scope>
    <source>
        <strain evidence="6">98AG31 / pathotype 3-4-7</strain>
    </source>
</reference>
<dbReference type="STRING" id="747676.F4S4Z1"/>
<evidence type="ECO:0000256" key="2">
    <source>
        <dbReference type="ARBA" id="ARBA00011915"/>
    </source>
</evidence>
<dbReference type="InParanoid" id="F4S4Z1"/>
<keyword evidence="6" id="KW-1185">Reference proteome</keyword>
<evidence type="ECO:0000256" key="1">
    <source>
        <dbReference type="ARBA" id="ARBA00001709"/>
    </source>
</evidence>
<proteinExistence type="predicted"/>
<dbReference type="VEuPathDB" id="FungiDB:MELLADRAFT_93702"/>
<dbReference type="GO" id="GO:0005739">
    <property type="term" value="C:mitochondrion"/>
    <property type="evidence" value="ECO:0007669"/>
    <property type="project" value="TreeGrafter"/>
</dbReference>
<dbReference type="Proteomes" id="UP000001072">
    <property type="component" value="Unassembled WGS sequence"/>
</dbReference>
<accession>F4S4Z1</accession>
<evidence type="ECO:0000313" key="5">
    <source>
        <dbReference type="EMBL" id="EGG00228.1"/>
    </source>
</evidence>
<dbReference type="InterPro" id="IPR029045">
    <property type="entry name" value="ClpP/crotonase-like_dom_sf"/>
</dbReference>
<dbReference type="Pfam" id="PF16113">
    <property type="entry name" value="ECH_2"/>
    <property type="match status" value="1"/>
</dbReference>
<organism evidence="6">
    <name type="scientific">Melampsora larici-populina (strain 98AG31 / pathotype 3-4-7)</name>
    <name type="common">Poplar leaf rust fungus</name>
    <dbReference type="NCBI Taxonomy" id="747676"/>
    <lineage>
        <taxon>Eukaryota</taxon>
        <taxon>Fungi</taxon>
        <taxon>Dikarya</taxon>
        <taxon>Basidiomycota</taxon>
        <taxon>Pucciniomycotina</taxon>
        <taxon>Pucciniomycetes</taxon>
        <taxon>Pucciniales</taxon>
        <taxon>Melampsoraceae</taxon>
        <taxon>Melampsora</taxon>
    </lineage>
</organism>
<dbReference type="GeneID" id="18936660"/>